<evidence type="ECO:0000313" key="10">
    <source>
        <dbReference type="EnsemblPlants" id="ORUFI08G08520.1"/>
    </source>
</evidence>
<proteinExistence type="predicted"/>
<dbReference type="OMA" id="VWCKEAQ"/>
<evidence type="ECO:0000256" key="2">
    <source>
        <dbReference type="ARBA" id="ARBA00022741"/>
    </source>
</evidence>
<dbReference type="InterPro" id="IPR027417">
    <property type="entry name" value="P-loop_NTPase"/>
</dbReference>
<keyword evidence="2" id="KW-0547">Nucleotide-binding</keyword>
<dbReference type="PROSITE" id="PS51194">
    <property type="entry name" value="HELICASE_CTER"/>
    <property type="match status" value="1"/>
</dbReference>
<dbReference type="PROSITE" id="PS51192">
    <property type="entry name" value="HELICASE_ATP_BIND_1"/>
    <property type="match status" value="1"/>
</dbReference>
<dbReference type="InterPro" id="IPR044567">
    <property type="entry name" value="CLSY/DRD1"/>
</dbReference>
<keyword evidence="6" id="KW-0539">Nucleus</keyword>
<dbReference type="PANTHER" id="PTHR45821">
    <property type="entry name" value="SNF2 DOMAIN-CONTAINING PROTEIN CLASSY 2-RELATED"/>
    <property type="match status" value="1"/>
</dbReference>
<dbReference type="CDD" id="cd18793">
    <property type="entry name" value="SF2_C_SNF"/>
    <property type="match status" value="1"/>
</dbReference>
<feature type="domain" description="Helicase C-terminal" evidence="9">
    <location>
        <begin position="630"/>
        <end position="795"/>
    </location>
</feature>
<evidence type="ECO:0000256" key="6">
    <source>
        <dbReference type="ARBA" id="ARBA00023242"/>
    </source>
</evidence>
<keyword evidence="5" id="KW-0067">ATP-binding</keyword>
<feature type="compositionally biased region" description="Basic and acidic residues" evidence="7">
    <location>
        <begin position="153"/>
        <end position="170"/>
    </location>
</feature>
<evidence type="ECO:0000256" key="7">
    <source>
        <dbReference type="SAM" id="MobiDB-lite"/>
    </source>
</evidence>
<dbReference type="GO" id="GO:0005634">
    <property type="term" value="C:nucleus"/>
    <property type="evidence" value="ECO:0007669"/>
    <property type="project" value="UniProtKB-SubCell"/>
</dbReference>
<organism evidence="10 11">
    <name type="scientific">Oryza rufipogon</name>
    <name type="common">Brownbeard rice</name>
    <name type="synonym">Asian wild rice</name>
    <dbReference type="NCBI Taxonomy" id="4529"/>
    <lineage>
        <taxon>Eukaryota</taxon>
        <taxon>Viridiplantae</taxon>
        <taxon>Streptophyta</taxon>
        <taxon>Embryophyta</taxon>
        <taxon>Tracheophyta</taxon>
        <taxon>Spermatophyta</taxon>
        <taxon>Magnoliopsida</taxon>
        <taxon>Liliopsida</taxon>
        <taxon>Poales</taxon>
        <taxon>Poaceae</taxon>
        <taxon>BOP clade</taxon>
        <taxon>Oryzoideae</taxon>
        <taxon>Oryzeae</taxon>
        <taxon>Oryzinae</taxon>
        <taxon>Oryza</taxon>
    </lineage>
</organism>
<dbReference type="GO" id="GO:0004386">
    <property type="term" value="F:helicase activity"/>
    <property type="evidence" value="ECO:0007669"/>
    <property type="project" value="UniProtKB-KW"/>
</dbReference>
<dbReference type="InterPro" id="IPR014001">
    <property type="entry name" value="Helicase_ATP-bd"/>
</dbReference>
<dbReference type="GO" id="GO:0080188">
    <property type="term" value="P:gene silencing by siRNA-directed DNA methylation"/>
    <property type="evidence" value="ECO:0007669"/>
    <property type="project" value="InterPro"/>
</dbReference>
<dbReference type="HOGENOM" id="CLU_004404_2_0_1"/>
<sequence length="1191" mass="133822">MSTSFILTGCNPSPSIKSCPGPLPLPSLCSAVLFALLYYFGKGRKEVHRLKNWLQQDTVALIVGGGSDSSGIVGRKRRRCDLIRERWCCLCPVWCKEAQEVVVPGRGRNGARQRDGGGCALGTTEVLGRICNSSVEKAEERETVIPAISNTEKMGEKQQKSIPRDRKRKGELDPAADYVKDLWDAFYVTAESTHLDTSEVNNKKQLDNCNHDIHVYEDLGHVCHECGLVVRKADSLFHYQWKKASRKRTNVNEVCLKKVGSDAISLSEDFIFSDIAIHPRHAKNIRPHQLEGFKFLVNNLVTDEPGGCILVHAPGSGEIFILISFIQGFMARHFTARPLVVLPEGILGTWKREFQQWQVEDIPLYDFDSIKADNRVEQLEVLKSWSSKRSILFVGSKHFTQIVCDDRDENAVAECRDTLLMVPSLLILDEGHTPSIDETDMLQSARKVQTPCKVVMSGTLFHNHVKEVFNTLDLVRPGFLKTETFWPIVTRMMGQLEISSARSITEISESMEDTLLNDDNFTRKVNVIRSLGELTKDVLHYCKGEDLNEFPVLLDFSVFLELSPKQKDILCKLEEDHGMLKTSAVGAALYVHPCLSEISEANDVDRDDRVDSLVNSINLGDGVKARFFLNILALANSAGEKLVAFSQYTLPMKFLERLLVKEMGWHVGKEIFVINGDTSMEDGQLAMDQFNGSADAKVLFGSIKAFGEGISLVGASRIVILDVHLNPSVTRQAIGSTFRPGQKKKVFVYRLVAADSPEEKAHETAFNKEVIPKLWFQWSGRCTTEDFKLNQVCIDGSRDELLETDVIRQDIKALYQSIDMGLVSEATVCFNNVSSSGLSVHDTGGNVIGQGDQDSEKNRYLSIASETMLVHFVHVFSFVCVPVNTTCSLSICREILWFLIGTREVPFSSVKFGISSWMGKITLIRIFRILYDEKGQIALLASKGSIKDKQEACKSWRGIQLSYRLQPLPIYWQSQDHYLFLLSALLCLLLCYTTLGREERWCIRLRIGCNKTSSARGATPRTVEGCSRIARAQGTRRDCEEVKICGWGYNTTEVLGRICNCSVEKAEERETIILASGNMEKMEEKHQKSDQDFHFSDSTMAIPRERKQKGEVDPAADCLKDRWGAFYVAVESTQLDTSEVNNKKQLNNYNHDIHVYEDLGHFHSRLHDKTFHCKALRDMEEGIPAVASGAL</sequence>
<dbReference type="EnsemblPlants" id="ORUFI08G08520.1">
    <property type="protein sequence ID" value="ORUFI08G08520.1"/>
    <property type="gene ID" value="ORUFI08G08520"/>
</dbReference>
<comment type="subcellular location">
    <subcellularLocation>
        <location evidence="1">Nucleus</location>
    </subcellularLocation>
</comment>
<dbReference type="SUPFAM" id="SSF52540">
    <property type="entry name" value="P-loop containing nucleoside triphosphate hydrolases"/>
    <property type="match status" value="2"/>
</dbReference>
<dbReference type="SMART" id="SM00490">
    <property type="entry name" value="HELICc"/>
    <property type="match status" value="1"/>
</dbReference>
<dbReference type="InterPro" id="IPR038718">
    <property type="entry name" value="SNF2-like_sf"/>
</dbReference>
<evidence type="ECO:0000256" key="5">
    <source>
        <dbReference type="ARBA" id="ARBA00022840"/>
    </source>
</evidence>
<dbReference type="Gene3D" id="3.40.50.300">
    <property type="entry name" value="P-loop containing nucleotide triphosphate hydrolases"/>
    <property type="match status" value="1"/>
</dbReference>
<accession>A0A0E0QG75</accession>
<dbReference type="AlphaFoldDB" id="A0A0E0QG75"/>
<dbReference type="STRING" id="4529.A0A0E0QG75"/>
<feature type="domain" description="Helicase ATP-binding" evidence="8">
    <location>
        <begin position="299"/>
        <end position="478"/>
    </location>
</feature>
<reference evidence="10" key="2">
    <citation type="submission" date="2015-06" db="UniProtKB">
        <authorList>
            <consortium name="EnsemblPlants"/>
        </authorList>
    </citation>
    <scope>IDENTIFICATION</scope>
</reference>
<dbReference type="InterPro" id="IPR001650">
    <property type="entry name" value="Helicase_C-like"/>
</dbReference>
<dbReference type="eggNOG" id="KOG0390">
    <property type="taxonomic scope" value="Eukaryota"/>
</dbReference>
<name>A0A0E0QG75_ORYRU</name>
<keyword evidence="3" id="KW-0378">Hydrolase</keyword>
<evidence type="ECO:0000313" key="11">
    <source>
        <dbReference type="Proteomes" id="UP000008022"/>
    </source>
</evidence>
<reference evidence="11" key="1">
    <citation type="submission" date="2013-06" db="EMBL/GenBank/DDBJ databases">
        <authorList>
            <person name="Zhao Q."/>
        </authorList>
    </citation>
    <scope>NUCLEOTIDE SEQUENCE</scope>
    <source>
        <strain evidence="11">cv. W1943</strain>
    </source>
</reference>
<protein>
    <recommendedName>
        <fullName evidence="12">Helicase ATP-binding domain-containing protein</fullName>
    </recommendedName>
</protein>
<dbReference type="Gene3D" id="3.40.50.10810">
    <property type="entry name" value="Tandem AAA-ATPase domain"/>
    <property type="match status" value="1"/>
</dbReference>
<evidence type="ECO:0008006" key="12">
    <source>
        <dbReference type="Google" id="ProtNLM"/>
    </source>
</evidence>
<evidence type="ECO:0000259" key="9">
    <source>
        <dbReference type="PROSITE" id="PS51194"/>
    </source>
</evidence>
<feature type="region of interest" description="Disordered" evidence="7">
    <location>
        <begin position="151"/>
        <end position="170"/>
    </location>
</feature>
<dbReference type="InterPro" id="IPR000330">
    <property type="entry name" value="SNF2_N"/>
</dbReference>
<evidence type="ECO:0000256" key="3">
    <source>
        <dbReference type="ARBA" id="ARBA00022801"/>
    </source>
</evidence>
<evidence type="ECO:0000259" key="8">
    <source>
        <dbReference type="PROSITE" id="PS51192"/>
    </source>
</evidence>
<keyword evidence="4" id="KW-0347">Helicase</keyword>
<evidence type="ECO:0000256" key="4">
    <source>
        <dbReference type="ARBA" id="ARBA00022806"/>
    </source>
</evidence>
<dbReference type="Gramene" id="ORUFI08G08520.1">
    <property type="protein sequence ID" value="ORUFI08G08520.1"/>
    <property type="gene ID" value="ORUFI08G08520"/>
</dbReference>
<dbReference type="Pfam" id="PF00176">
    <property type="entry name" value="SNF2-rel_dom"/>
    <property type="match status" value="1"/>
</dbReference>
<dbReference type="GO" id="GO:0016787">
    <property type="term" value="F:hydrolase activity"/>
    <property type="evidence" value="ECO:0007669"/>
    <property type="project" value="UniProtKB-KW"/>
</dbReference>
<dbReference type="Pfam" id="PF00271">
    <property type="entry name" value="Helicase_C"/>
    <property type="match status" value="1"/>
</dbReference>
<dbReference type="PANTHER" id="PTHR45821:SF1">
    <property type="entry name" value="ATP-DEPENDENT HELICASE FAMILY PROTEIN-RELATED"/>
    <property type="match status" value="1"/>
</dbReference>
<dbReference type="Proteomes" id="UP000008022">
    <property type="component" value="Unassembled WGS sequence"/>
</dbReference>
<dbReference type="InterPro" id="IPR049730">
    <property type="entry name" value="SNF2/RAD54-like_C"/>
</dbReference>
<evidence type="ECO:0000256" key="1">
    <source>
        <dbReference type="ARBA" id="ARBA00004123"/>
    </source>
</evidence>
<keyword evidence="11" id="KW-1185">Reference proteome</keyword>
<dbReference type="SMART" id="SM00487">
    <property type="entry name" value="DEXDc"/>
    <property type="match status" value="1"/>
</dbReference>
<dbReference type="GO" id="GO:0005524">
    <property type="term" value="F:ATP binding"/>
    <property type="evidence" value="ECO:0007669"/>
    <property type="project" value="UniProtKB-KW"/>
</dbReference>